<evidence type="ECO:0000256" key="1">
    <source>
        <dbReference type="ARBA" id="ARBA00008306"/>
    </source>
</evidence>
<keyword evidence="5" id="KW-1185">Reference proteome</keyword>
<feature type="region of interest" description="Disordered" evidence="2">
    <location>
        <begin position="175"/>
        <end position="200"/>
    </location>
</feature>
<dbReference type="PANTHER" id="PTHR16255">
    <property type="entry name" value="REQUIRED FOR MEIOTIC NUCLEAR DIVISION PROTEIN 1 HOMOLOG"/>
    <property type="match status" value="1"/>
</dbReference>
<proteinExistence type="inferred from homology"/>
<dbReference type="AlphaFoldDB" id="A0AAE0F5S5"/>
<dbReference type="GO" id="GO:0005739">
    <property type="term" value="C:mitochondrion"/>
    <property type="evidence" value="ECO:0007669"/>
    <property type="project" value="UniProtKB-ARBA"/>
</dbReference>
<organism evidence="4 5">
    <name type="scientific">Cymbomonas tetramitiformis</name>
    <dbReference type="NCBI Taxonomy" id="36881"/>
    <lineage>
        <taxon>Eukaryota</taxon>
        <taxon>Viridiplantae</taxon>
        <taxon>Chlorophyta</taxon>
        <taxon>Pyramimonadophyceae</taxon>
        <taxon>Pyramimonadales</taxon>
        <taxon>Pyramimonadaceae</taxon>
        <taxon>Cymbomonas</taxon>
    </lineage>
</organism>
<evidence type="ECO:0000313" key="4">
    <source>
        <dbReference type="EMBL" id="KAK3252352.1"/>
    </source>
</evidence>
<dbReference type="InterPro" id="IPR051624">
    <property type="entry name" value="RMD1/Sad1-interacting"/>
</dbReference>
<evidence type="ECO:0000256" key="2">
    <source>
        <dbReference type="SAM" id="MobiDB-lite"/>
    </source>
</evidence>
<name>A0AAE0F5S5_9CHLO</name>
<comment type="caution">
    <text evidence="4">The sequence shown here is derived from an EMBL/GenBank/DDBJ whole genome shotgun (WGS) entry which is preliminary data.</text>
</comment>
<reference evidence="4 5" key="1">
    <citation type="journal article" date="2015" name="Genome Biol. Evol.">
        <title>Comparative Genomics of a Bacterivorous Green Alga Reveals Evolutionary Causalities and Consequences of Phago-Mixotrophic Mode of Nutrition.</title>
        <authorList>
            <person name="Burns J.A."/>
            <person name="Paasch A."/>
            <person name="Narechania A."/>
            <person name="Kim E."/>
        </authorList>
    </citation>
    <scope>NUCLEOTIDE SEQUENCE [LARGE SCALE GENOMIC DNA]</scope>
    <source>
        <strain evidence="4 5">PLY_AMNH</strain>
    </source>
</reference>
<feature type="region of interest" description="Disordered" evidence="2">
    <location>
        <begin position="1"/>
        <end position="159"/>
    </location>
</feature>
<feature type="compositionally biased region" description="Acidic residues" evidence="2">
    <location>
        <begin position="24"/>
        <end position="33"/>
    </location>
</feature>
<accession>A0AAE0F5S5</accession>
<sequence>MFPTRKNSSLDLDRESLESPLLNFDEDQDPDLLDVEKGDVEGAPQLADLSQPARDLEEEEFTVSVRPDRHTRTPSPHGLSATNTENLSGLGGVAAQSAAGPSTSSAPRPMTPKTSSKASSSASGMRVPYLAPLRPPAPSAEVGLLRHQPKQPKPGSFTSRAAKVVPELTLAASSLTSSLPRHPRRHASPTYSTTSTAIPHRASRLAVSLPGPPSPRTTDDLDSHMALRAKRLASKVDSQSPSSRQAAILEEDDALETMSTSKSIRGRVKVFCTAEKYDKELLKSNIQEIGLDMLDGLKGSNWRTATWDDDLLHVCFHEGNSNPDGLGGDAFFFEWGVTVFWGLDMAQEQKLLQGVVRAAGVGVGQLAETDIEDDEFEAVFTAREKPRMENDTIVFAMAMLKNTQVRLATSYALAQSTKLSIFEERITKHTAIAMELPRMLAEDGTITYSRTEISKLIGRVFLENCAVNLLSTVLDTPEFFWEAPDSLQTLYDAVCSYLDVEQRIQVLNARFEVLHSMLDMLRDHQNNEHSSHLEWIVIVLIVVEIGIGVVEIAGLAGLFGHGEQA</sequence>
<dbReference type="InterPro" id="IPR003734">
    <property type="entry name" value="DUF155"/>
</dbReference>
<feature type="domain" description="DUF155" evidence="3">
    <location>
        <begin position="331"/>
        <end position="508"/>
    </location>
</feature>
<dbReference type="PANTHER" id="PTHR16255:SF1">
    <property type="entry name" value="REQUIRED FOR MEIOTIC NUCLEAR DIVISION PROTEIN 1 HOMOLOG"/>
    <property type="match status" value="1"/>
</dbReference>
<comment type="similarity">
    <text evidence="1">Belongs to the RMD1/sif2 family.</text>
</comment>
<protein>
    <recommendedName>
        <fullName evidence="3">DUF155 domain-containing protein</fullName>
    </recommendedName>
</protein>
<dbReference type="EMBL" id="LGRX02025470">
    <property type="protein sequence ID" value="KAK3252352.1"/>
    <property type="molecule type" value="Genomic_DNA"/>
</dbReference>
<gene>
    <name evidence="4" type="ORF">CYMTET_38351</name>
</gene>
<dbReference type="Proteomes" id="UP001190700">
    <property type="component" value="Unassembled WGS sequence"/>
</dbReference>
<evidence type="ECO:0000313" key="5">
    <source>
        <dbReference type="Proteomes" id="UP001190700"/>
    </source>
</evidence>
<evidence type="ECO:0000259" key="3">
    <source>
        <dbReference type="Pfam" id="PF02582"/>
    </source>
</evidence>
<dbReference type="Pfam" id="PF02582">
    <property type="entry name" value="DUF155"/>
    <property type="match status" value="1"/>
</dbReference>